<comment type="catalytic activity">
    <reaction evidence="6">
        <text>tRNA(Sec) + L-serine + ATP = L-seryl-tRNA(Sec) + AMP + diphosphate + H(+)</text>
        <dbReference type="Rhea" id="RHEA:42580"/>
        <dbReference type="Rhea" id="RHEA-COMP:9742"/>
        <dbReference type="Rhea" id="RHEA-COMP:10128"/>
        <dbReference type="ChEBI" id="CHEBI:15378"/>
        <dbReference type="ChEBI" id="CHEBI:30616"/>
        <dbReference type="ChEBI" id="CHEBI:33019"/>
        <dbReference type="ChEBI" id="CHEBI:33384"/>
        <dbReference type="ChEBI" id="CHEBI:78442"/>
        <dbReference type="ChEBI" id="CHEBI:78533"/>
        <dbReference type="ChEBI" id="CHEBI:456215"/>
        <dbReference type="EC" id="6.1.1.11"/>
    </reaction>
</comment>
<dbReference type="Pfam" id="PF02403">
    <property type="entry name" value="Seryl_tRNA_N"/>
    <property type="match status" value="1"/>
</dbReference>
<feature type="non-terminal residue" evidence="10">
    <location>
        <position position="193"/>
    </location>
</feature>
<dbReference type="PANTHER" id="PTHR43697:SF1">
    <property type="entry name" value="SERINE--TRNA LIGASE"/>
    <property type="match status" value="1"/>
</dbReference>
<evidence type="ECO:0000256" key="2">
    <source>
        <dbReference type="ARBA" id="ARBA00010728"/>
    </source>
</evidence>
<organism evidence="10">
    <name type="scientific">marine sediment metagenome</name>
    <dbReference type="NCBI Taxonomy" id="412755"/>
    <lineage>
        <taxon>unclassified sequences</taxon>
        <taxon>metagenomes</taxon>
        <taxon>ecological metagenomes</taxon>
    </lineage>
</organism>
<gene>
    <name evidence="10" type="ORF">S12H4_29046</name>
</gene>
<dbReference type="InterPro" id="IPR045864">
    <property type="entry name" value="aa-tRNA-synth_II/BPL/LPL"/>
</dbReference>
<accession>X1SN62</accession>
<dbReference type="GO" id="GO:0000166">
    <property type="term" value="F:nucleotide binding"/>
    <property type="evidence" value="ECO:0007669"/>
    <property type="project" value="InterPro"/>
</dbReference>
<evidence type="ECO:0000259" key="9">
    <source>
        <dbReference type="Pfam" id="PF02403"/>
    </source>
</evidence>
<comment type="catalytic activity">
    <reaction evidence="7">
        <text>tRNA(Ser) + L-serine + ATP = L-seryl-tRNA(Ser) + AMP + diphosphate + H(+)</text>
        <dbReference type="Rhea" id="RHEA:12292"/>
        <dbReference type="Rhea" id="RHEA-COMP:9669"/>
        <dbReference type="Rhea" id="RHEA-COMP:9703"/>
        <dbReference type="ChEBI" id="CHEBI:15378"/>
        <dbReference type="ChEBI" id="CHEBI:30616"/>
        <dbReference type="ChEBI" id="CHEBI:33019"/>
        <dbReference type="ChEBI" id="CHEBI:33384"/>
        <dbReference type="ChEBI" id="CHEBI:78442"/>
        <dbReference type="ChEBI" id="CHEBI:78533"/>
        <dbReference type="ChEBI" id="CHEBI:456215"/>
        <dbReference type="EC" id="6.1.1.11"/>
    </reaction>
</comment>
<feature type="domain" description="Serine-tRNA synthetase type1 N-terminal" evidence="9">
    <location>
        <begin position="1"/>
        <end position="100"/>
    </location>
</feature>
<keyword evidence="3" id="KW-0963">Cytoplasm</keyword>
<comment type="caution">
    <text evidence="10">The sequence shown here is derived from an EMBL/GenBank/DDBJ whole genome shotgun (WGS) entry which is preliminary data.</text>
</comment>
<dbReference type="PANTHER" id="PTHR43697">
    <property type="entry name" value="SERYL-TRNA SYNTHETASE"/>
    <property type="match status" value="1"/>
</dbReference>
<evidence type="ECO:0000256" key="5">
    <source>
        <dbReference type="ARBA" id="ARBA00033352"/>
    </source>
</evidence>
<dbReference type="GO" id="GO:0004828">
    <property type="term" value="F:serine-tRNA ligase activity"/>
    <property type="evidence" value="ECO:0007669"/>
    <property type="project" value="UniProtKB-EC"/>
</dbReference>
<evidence type="ECO:0000256" key="8">
    <source>
        <dbReference type="SAM" id="Coils"/>
    </source>
</evidence>
<evidence type="ECO:0000256" key="3">
    <source>
        <dbReference type="ARBA" id="ARBA00022490"/>
    </source>
</evidence>
<dbReference type="GO" id="GO:0006412">
    <property type="term" value="P:translation"/>
    <property type="evidence" value="ECO:0007669"/>
    <property type="project" value="UniProtKB-KW"/>
</dbReference>
<reference evidence="10" key="1">
    <citation type="journal article" date="2014" name="Front. Microbiol.">
        <title>High frequency of phylogenetically diverse reductive dehalogenase-homologous genes in deep subseafloor sedimentary metagenomes.</title>
        <authorList>
            <person name="Kawai M."/>
            <person name="Futagami T."/>
            <person name="Toyoda A."/>
            <person name="Takaki Y."/>
            <person name="Nishi S."/>
            <person name="Hori S."/>
            <person name="Arai W."/>
            <person name="Tsubouchi T."/>
            <person name="Morono Y."/>
            <person name="Uchiyama I."/>
            <person name="Ito T."/>
            <person name="Fujiyama A."/>
            <person name="Inagaki F."/>
            <person name="Takami H."/>
        </authorList>
    </citation>
    <scope>NUCLEOTIDE SEQUENCE</scope>
    <source>
        <strain evidence="10">Expedition CK06-06</strain>
    </source>
</reference>
<evidence type="ECO:0000256" key="4">
    <source>
        <dbReference type="ARBA" id="ARBA00022917"/>
    </source>
</evidence>
<comment type="pathway">
    <text evidence="1">Aminoacyl-tRNA biosynthesis; selenocysteinyl-tRNA(Sec) biosynthesis; L-seryl-tRNA(Sec) from L-serine and tRNA(Sec): step 1/1.</text>
</comment>
<dbReference type="EMBL" id="BARW01016724">
    <property type="protein sequence ID" value="GAI94383.1"/>
    <property type="molecule type" value="Genomic_DNA"/>
</dbReference>
<proteinExistence type="inferred from homology"/>
<dbReference type="SUPFAM" id="SSF55681">
    <property type="entry name" value="Class II aaRS and biotin synthetases"/>
    <property type="match status" value="1"/>
</dbReference>
<dbReference type="SUPFAM" id="SSF46589">
    <property type="entry name" value="tRNA-binding arm"/>
    <property type="match status" value="1"/>
</dbReference>
<dbReference type="Gene3D" id="3.30.930.10">
    <property type="entry name" value="Bira Bifunctional Protein, Domain 2"/>
    <property type="match status" value="1"/>
</dbReference>
<name>X1SN62_9ZZZZ</name>
<evidence type="ECO:0000256" key="7">
    <source>
        <dbReference type="ARBA" id="ARBA00048823"/>
    </source>
</evidence>
<dbReference type="InterPro" id="IPR010978">
    <property type="entry name" value="tRNA-bd_arm"/>
</dbReference>
<dbReference type="AlphaFoldDB" id="X1SN62"/>
<evidence type="ECO:0000256" key="6">
    <source>
        <dbReference type="ARBA" id="ARBA00047929"/>
    </source>
</evidence>
<dbReference type="InterPro" id="IPR015866">
    <property type="entry name" value="Ser-tRNA-synth_1_N"/>
</dbReference>
<keyword evidence="8" id="KW-0175">Coiled coil</keyword>
<dbReference type="Gene3D" id="1.10.287.40">
    <property type="entry name" value="Serine-tRNA synthetase, tRNA binding domain"/>
    <property type="match status" value="1"/>
</dbReference>
<evidence type="ECO:0000313" key="10">
    <source>
        <dbReference type="EMBL" id="GAI94383.1"/>
    </source>
</evidence>
<dbReference type="InterPro" id="IPR042103">
    <property type="entry name" value="SerRS_1_N_sf"/>
</dbReference>
<sequence>MLDLKFIRENMDSAREAVANRQDTAPLDEILQLDMERRRKLLELESLRHERKKTAREKNIDEKALEEGRDLRAMIRGLEAEARNLDEQLEMFLLQVPNIPQPTVPVGAGEEDNVVVRSWGEQKVFDFKPAPHWKLGEKLGIIDFDRGVKLSGTRFYVLKGIGARLQRALITFMLDLHTTKHGYQEIYPPFMVK</sequence>
<keyword evidence="4" id="KW-0648">Protein biosynthesis</keyword>
<comment type="similarity">
    <text evidence="2">Belongs to the class-II aminoacyl-tRNA synthetase family. Type-1 seryl-tRNA synthetase subfamily.</text>
</comment>
<protein>
    <recommendedName>
        <fullName evidence="5">Seryl-tRNA(Ser/Sec) synthetase</fullName>
    </recommendedName>
</protein>
<feature type="coiled-coil region" evidence="8">
    <location>
        <begin position="68"/>
        <end position="95"/>
    </location>
</feature>
<evidence type="ECO:0000256" key="1">
    <source>
        <dbReference type="ARBA" id="ARBA00005045"/>
    </source>
</evidence>